<dbReference type="AlphaFoldDB" id="A0A0G4ESX3"/>
<accession>A0A0G4ESX3</accession>
<evidence type="ECO:0008006" key="4">
    <source>
        <dbReference type="Google" id="ProtNLM"/>
    </source>
</evidence>
<dbReference type="Gene3D" id="2.160.20.10">
    <property type="entry name" value="Single-stranded right-handed beta-helix, Pectin lyase-like"/>
    <property type="match status" value="1"/>
</dbReference>
<evidence type="ECO:0000313" key="2">
    <source>
        <dbReference type="EMBL" id="CEM01753.1"/>
    </source>
</evidence>
<sequence>MALPSPSSLLLFALLASATARLPLKHLHRHNLSFHELVPTRYVQHFPQTTEPSNAPPLATVLNDVYARVYGRALIPPRPRYSPERIDFLPYLKTPSGVLPISDFGGDPTGKNDSSAAFERAIDAALPLWNGRHLAEGIKDLGGATLTLDGGIYLISRPLYIPGGYGNMHWRDGSIVASESFPADGFIITVGASPAPHFDTETATQARRLQIGDRNQFMSFSDLYVDGRDTASGVLRFTHTIGAVVGPANLFIGFHDAGVLIEGGHEFFFGDPRKPSQQTAAAIRLLGNDHVLRDVVIFSAKIGVEDRAGANTHTGVHSWNGSGTAMLVTGYSTRILDSYPDFNSIIVQNPNAVTITGGFFLGGAQIILRAHGSEPTCKGLLVRDNQFSYTDRDTVRVEGNFTKVVDTFVGASTIGRSAKLKTTRAVRQLHKENATEWLFDFSDVLVSPSIARVMYSMEIEGDGVFVRHASRPADGNRVRVETDVAVTATVIMEVDQSELLQGGVMNV</sequence>
<evidence type="ECO:0000313" key="3">
    <source>
        <dbReference type="Proteomes" id="UP000041254"/>
    </source>
</evidence>
<dbReference type="InterPro" id="IPR039279">
    <property type="entry name" value="QRT3-like"/>
</dbReference>
<dbReference type="GO" id="GO:0004650">
    <property type="term" value="F:polygalacturonase activity"/>
    <property type="evidence" value="ECO:0007669"/>
    <property type="project" value="InterPro"/>
</dbReference>
<dbReference type="OMA" id="GLTQTWI"/>
<dbReference type="InParanoid" id="A0A0G4ESX3"/>
<gene>
    <name evidence="2" type="ORF">Vbra_8198</name>
</gene>
<dbReference type="PhylomeDB" id="A0A0G4ESX3"/>
<name>A0A0G4ESX3_VITBC</name>
<keyword evidence="3" id="KW-1185">Reference proteome</keyword>
<dbReference type="InterPro" id="IPR012334">
    <property type="entry name" value="Pectin_lyas_fold"/>
</dbReference>
<dbReference type="SUPFAM" id="SSF51126">
    <property type="entry name" value="Pectin lyase-like"/>
    <property type="match status" value="1"/>
</dbReference>
<protein>
    <recommendedName>
        <fullName evidence="4">Pectate lyase superfamily protein domain-containing protein</fullName>
    </recommendedName>
</protein>
<dbReference type="PANTHER" id="PTHR33928">
    <property type="entry name" value="POLYGALACTURONASE QRT3"/>
    <property type="match status" value="1"/>
</dbReference>
<proteinExistence type="predicted"/>
<reference evidence="2 3" key="1">
    <citation type="submission" date="2014-11" db="EMBL/GenBank/DDBJ databases">
        <authorList>
            <person name="Zhu J."/>
            <person name="Qi W."/>
            <person name="Song R."/>
        </authorList>
    </citation>
    <scope>NUCLEOTIDE SEQUENCE [LARGE SCALE GENOMIC DNA]</scope>
</reference>
<dbReference type="Proteomes" id="UP000041254">
    <property type="component" value="Unassembled WGS sequence"/>
</dbReference>
<organism evidence="2 3">
    <name type="scientific">Vitrella brassicaformis (strain CCMP3155)</name>
    <dbReference type="NCBI Taxonomy" id="1169540"/>
    <lineage>
        <taxon>Eukaryota</taxon>
        <taxon>Sar</taxon>
        <taxon>Alveolata</taxon>
        <taxon>Colpodellida</taxon>
        <taxon>Vitrellaceae</taxon>
        <taxon>Vitrella</taxon>
    </lineage>
</organism>
<feature type="chain" id="PRO_5005187798" description="Pectate lyase superfamily protein domain-containing protein" evidence="1">
    <location>
        <begin position="21"/>
        <end position="507"/>
    </location>
</feature>
<dbReference type="VEuPathDB" id="CryptoDB:Vbra_8198"/>
<feature type="signal peptide" evidence="1">
    <location>
        <begin position="1"/>
        <end position="20"/>
    </location>
</feature>
<dbReference type="PANTHER" id="PTHR33928:SF2">
    <property type="entry name" value="PECTATE LYASE SUPERFAMILY PROTEIN DOMAIN-CONTAINING PROTEIN-RELATED"/>
    <property type="match status" value="1"/>
</dbReference>
<evidence type="ECO:0000256" key="1">
    <source>
        <dbReference type="SAM" id="SignalP"/>
    </source>
</evidence>
<dbReference type="InterPro" id="IPR011050">
    <property type="entry name" value="Pectin_lyase_fold/virulence"/>
</dbReference>
<dbReference type="OrthoDB" id="1046782at2759"/>
<keyword evidence="1" id="KW-0732">Signal</keyword>
<dbReference type="EMBL" id="CDMY01000309">
    <property type="protein sequence ID" value="CEM01753.1"/>
    <property type="molecule type" value="Genomic_DNA"/>
</dbReference>